<proteinExistence type="predicted"/>
<evidence type="ECO:0000313" key="2">
    <source>
        <dbReference type="Proteomes" id="UP000663992"/>
    </source>
</evidence>
<accession>A0ABS3D0D6</accession>
<dbReference type="EMBL" id="JAFKCS010000201">
    <property type="protein sequence ID" value="MBN7822812.1"/>
    <property type="molecule type" value="Genomic_DNA"/>
</dbReference>
<reference evidence="1 2" key="1">
    <citation type="submission" date="2021-03" db="EMBL/GenBank/DDBJ databases">
        <title>novel species isolated from a fishpond in China.</title>
        <authorList>
            <person name="Lu H."/>
            <person name="Cai Z."/>
        </authorList>
    </citation>
    <scope>NUCLEOTIDE SEQUENCE [LARGE SCALE GENOMIC DNA]</scope>
    <source>
        <strain evidence="1 2">Y57</strain>
    </source>
</reference>
<protein>
    <submittedName>
        <fullName evidence="1">Uncharacterized protein</fullName>
    </submittedName>
</protein>
<organism evidence="1 2">
    <name type="scientific">Bowmanella yangjiangensis</name>
    <dbReference type="NCBI Taxonomy" id="2811230"/>
    <lineage>
        <taxon>Bacteria</taxon>
        <taxon>Pseudomonadati</taxon>
        <taxon>Pseudomonadota</taxon>
        <taxon>Gammaproteobacteria</taxon>
        <taxon>Alteromonadales</taxon>
        <taxon>Alteromonadaceae</taxon>
        <taxon>Bowmanella</taxon>
    </lineage>
</organism>
<dbReference type="Proteomes" id="UP000663992">
    <property type="component" value="Unassembled WGS sequence"/>
</dbReference>
<evidence type="ECO:0000313" key="1">
    <source>
        <dbReference type="EMBL" id="MBN7822812.1"/>
    </source>
</evidence>
<comment type="caution">
    <text evidence="1">The sequence shown here is derived from an EMBL/GenBank/DDBJ whole genome shotgun (WGS) entry which is preliminary data.</text>
</comment>
<sequence>MIRYSQRFNAGTNYLNHTTRRHYQTKKNLIVSQERGSNDCTRASIATILNHTKNQAFADIGLVNKYLLERCETYRLDGIDGLQPALESKAAYDLFLHYNLYARKLRYNHNMLLA</sequence>
<feature type="non-terminal residue" evidence="1">
    <location>
        <position position="114"/>
    </location>
</feature>
<name>A0ABS3D0D6_9ALTE</name>
<dbReference type="RefSeq" id="WP_206596674.1">
    <property type="nucleotide sequence ID" value="NZ_JAFKCS010000201.1"/>
</dbReference>
<keyword evidence="2" id="KW-1185">Reference proteome</keyword>
<gene>
    <name evidence="1" type="ORF">J0A65_23315</name>
</gene>